<dbReference type="PANTHER" id="PTHR11669">
    <property type="entry name" value="REPLICATION FACTOR C / DNA POLYMERASE III GAMMA-TAU SUBUNIT"/>
    <property type="match status" value="1"/>
</dbReference>
<name>A0A1F4WH27_UNCKA</name>
<dbReference type="GO" id="GO:0006261">
    <property type="term" value="P:DNA-templated DNA replication"/>
    <property type="evidence" value="ECO:0007669"/>
    <property type="project" value="TreeGrafter"/>
</dbReference>
<dbReference type="PANTHER" id="PTHR11669:SF8">
    <property type="entry name" value="DNA POLYMERASE III SUBUNIT DELTA"/>
    <property type="match status" value="1"/>
</dbReference>
<evidence type="ECO:0008006" key="4">
    <source>
        <dbReference type="Google" id="ProtNLM"/>
    </source>
</evidence>
<dbReference type="Gene3D" id="3.40.50.300">
    <property type="entry name" value="P-loop containing nucleotide triphosphate hydrolases"/>
    <property type="match status" value="1"/>
</dbReference>
<dbReference type="AlphaFoldDB" id="A0A1F4WH27"/>
<comment type="caution">
    <text evidence="2">The sequence shown here is derived from an EMBL/GenBank/DDBJ whole genome shotgun (WGS) entry which is preliminary data.</text>
</comment>
<evidence type="ECO:0000313" key="3">
    <source>
        <dbReference type="Proteomes" id="UP000179113"/>
    </source>
</evidence>
<dbReference type="SUPFAM" id="SSF52540">
    <property type="entry name" value="P-loop containing nucleoside triphosphate hydrolases"/>
    <property type="match status" value="1"/>
</dbReference>
<accession>A0A1F4WH27</accession>
<dbReference type="Pfam" id="PF13177">
    <property type="entry name" value="DNA_pol3_delta2"/>
    <property type="match status" value="1"/>
</dbReference>
<protein>
    <recommendedName>
        <fullName evidence="4">DNA polymerase III subunit delta</fullName>
    </recommendedName>
</protein>
<dbReference type="EMBL" id="MEWA01000033">
    <property type="protein sequence ID" value="OGC68679.1"/>
    <property type="molecule type" value="Genomic_DNA"/>
</dbReference>
<dbReference type="InterPro" id="IPR050238">
    <property type="entry name" value="DNA_Rep/Repair_Clamp_Loader"/>
</dbReference>
<gene>
    <name evidence="2" type="ORF">A2415_01865</name>
</gene>
<feature type="coiled-coil region" evidence="1">
    <location>
        <begin position="161"/>
        <end position="188"/>
    </location>
</feature>
<evidence type="ECO:0000313" key="2">
    <source>
        <dbReference type="EMBL" id="OGC68679.1"/>
    </source>
</evidence>
<reference evidence="2 3" key="1">
    <citation type="journal article" date="2016" name="Nat. Commun.">
        <title>Thousands of microbial genomes shed light on interconnected biogeochemical processes in an aquifer system.</title>
        <authorList>
            <person name="Anantharaman K."/>
            <person name="Brown C.T."/>
            <person name="Hug L.A."/>
            <person name="Sharon I."/>
            <person name="Castelle C.J."/>
            <person name="Probst A.J."/>
            <person name="Thomas B.C."/>
            <person name="Singh A."/>
            <person name="Wilkins M.J."/>
            <person name="Karaoz U."/>
            <person name="Brodie E.L."/>
            <person name="Williams K.H."/>
            <person name="Hubbard S.S."/>
            <person name="Banfield J.F."/>
        </authorList>
    </citation>
    <scope>NUCLEOTIDE SEQUENCE [LARGE SCALE GENOMIC DNA]</scope>
</reference>
<dbReference type="InterPro" id="IPR027417">
    <property type="entry name" value="P-loop_NTPase"/>
</dbReference>
<sequence length="234" mass="26441">MGISFIVTGNKENVRKALLEDLLKKHTPKTSFNLDSENNPDILIISTEKEKKNIGIGQVKIAIKFLQEKPFSHENKILIFDKAERLTTEAQNALLKTLEEPPEFALIFLLTPTASALLETVQSRCKKINPDQTRGTNSAETVSSEKDAANNFEDILKMRVGERLELAIELAKEEREDLINMLDNWVVQGREVLLKNPTAENAENLNLTLQLKQDLEKTNVNARLGLENVFLHLL</sequence>
<keyword evidence="1" id="KW-0175">Coiled coil</keyword>
<dbReference type="Proteomes" id="UP000179113">
    <property type="component" value="Unassembled WGS sequence"/>
</dbReference>
<organism evidence="2 3">
    <name type="scientific">candidate division WWE3 bacterium RIFOXYC1_FULL_39_7</name>
    <dbReference type="NCBI Taxonomy" id="1802643"/>
    <lineage>
        <taxon>Bacteria</taxon>
        <taxon>Katanobacteria</taxon>
    </lineage>
</organism>
<proteinExistence type="predicted"/>
<evidence type="ECO:0000256" key="1">
    <source>
        <dbReference type="SAM" id="Coils"/>
    </source>
</evidence>